<dbReference type="AlphaFoldDB" id="A0AAY5E8U6"/>
<evidence type="ECO:0000256" key="4">
    <source>
        <dbReference type="ARBA" id="ARBA00022679"/>
    </source>
</evidence>
<dbReference type="InterPro" id="IPR013216">
    <property type="entry name" value="Methyltransf_11"/>
</dbReference>
<dbReference type="RefSeq" id="XP_035384531.1">
    <property type="nucleotide sequence ID" value="XM_035528638.1"/>
</dbReference>
<comment type="function">
    <text evidence="9">Protein-lysine methyltransferase that efficiently catalyzes three successive methylations on 'Lys-36' in eukaryotic translation elongation factor 1 alpha (EEF1A1 or EEF1A2).</text>
</comment>
<dbReference type="Pfam" id="PF08241">
    <property type="entry name" value="Methyltransf_11"/>
    <property type="match status" value="1"/>
</dbReference>
<evidence type="ECO:0000256" key="1">
    <source>
        <dbReference type="ARBA" id="ARBA00008361"/>
    </source>
</evidence>
<dbReference type="PANTHER" id="PTHR12176:SF80">
    <property type="entry name" value="EEF1A LYSINE METHYLTRANSFERASE 4"/>
    <property type="match status" value="1"/>
</dbReference>
<dbReference type="Ensembl" id="ENSEEET00000061505.1">
    <property type="protein sequence ID" value="ENSEEEP00000053305.1"/>
    <property type="gene ID" value="ENSEEEG00000025787.1"/>
</dbReference>
<dbReference type="SUPFAM" id="SSF53335">
    <property type="entry name" value="S-adenosyl-L-methionine-dependent methyltransferases"/>
    <property type="match status" value="1"/>
</dbReference>
<evidence type="ECO:0000256" key="3">
    <source>
        <dbReference type="ARBA" id="ARBA00022603"/>
    </source>
</evidence>
<keyword evidence="3" id="KW-0489">Methyltransferase</keyword>
<dbReference type="Proteomes" id="UP000314983">
    <property type="component" value="Chromosome 7"/>
</dbReference>
<dbReference type="GeneTree" id="ENSGT00940000164140"/>
<keyword evidence="13" id="KW-1185">Reference proteome</keyword>
<evidence type="ECO:0000256" key="10">
    <source>
        <dbReference type="ARBA" id="ARBA00067848"/>
    </source>
</evidence>
<organism evidence="12 13">
    <name type="scientific">Electrophorus electricus</name>
    <name type="common">Electric eel</name>
    <name type="synonym">Gymnotus electricus</name>
    <dbReference type="NCBI Taxonomy" id="8005"/>
    <lineage>
        <taxon>Eukaryota</taxon>
        <taxon>Metazoa</taxon>
        <taxon>Chordata</taxon>
        <taxon>Craniata</taxon>
        <taxon>Vertebrata</taxon>
        <taxon>Euteleostomi</taxon>
        <taxon>Actinopterygii</taxon>
        <taxon>Neopterygii</taxon>
        <taxon>Teleostei</taxon>
        <taxon>Ostariophysi</taxon>
        <taxon>Gymnotiformes</taxon>
        <taxon>Gymnotoidei</taxon>
        <taxon>Gymnotidae</taxon>
        <taxon>Electrophorus</taxon>
    </lineage>
</organism>
<protein>
    <recommendedName>
        <fullName evidence="10">EEF1A lysine methyltransferase 4</fullName>
    </recommendedName>
</protein>
<reference evidence="12 13" key="1">
    <citation type="submission" date="2020-05" db="EMBL/GenBank/DDBJ databases">
        <title>Electrophorus electricus (electric eel) genome, fEleEle1, primary haplotype.</title>
        <authorList>
            <person name="Myers G."/>
            <person name="Meyer A."/>
            <person name="Fedrigo O."/>
            <person name="Formenti G."/>
            <person name="Rhie A."/>
            <person name="Tracey A."/>
            <person name="Sims Y."/>
            <person name="Jarvis E.D."/>
        </authorList>
    </citation>
    <scope>NUCLEOTIDE SEQUENCE [LARGE SCALE GENOMIC DNA]</scope>
</reference>
<comment type="catalytic activity">
    <reaction evidence="6">
        <text>N(6)-methyl-L-lysyl-[protein] + S-adenosyl-L-methionine = N(6),N(6)-dimethyl-L-lysyl-[protein] + S-adenosyl-L-homocysteine + H(+)</text>
        <dbReference type="Rhea" id="RHEA:54196"/>
        <dbReference type="Rhea" id="RHEA-COMP:13053"/>
        <dbReference type="Rhea" id="RHEA-COMP:13827"/>
        <dbReference type="ChEBI" id="CHEBI:15378"/>
        <dbReference type="ChEBI" id="CHEBI:57856"/>
        <dbReference type="ChEBI" id="CHEBI:59789"/>
        <dbReference type="ChEBI" id="CHEBI:61929"/>
        <dbReference type="ChEBI" id="CHEBI:61976"/>
    </reaction>
</comment>
<keyword evidence="5" id="KW-0949">S-adenosyl-L-methionine</keyword>
<dbReference type="InterPro" id="IPR029063">
    <property type="entry name" value="SAM-dependent_MTases_sf"/>
</dbReference>
<keyword evidence="2" id="KW-0597">Phosphoprotein</keyword>
<feature type="domain" description="Methyltransferase type 11" evidence="11">
    <location>
        <begin position="51"/>
        <end position="160"/>
    </location>
</feature>
<evidence type="ECO:0000259" key="11">
    <source>
        <dbReference type="Pfam" id="PF08241"/>
    </source>
</evidence>
<keyword evidence="4" id="KW-0808">Transferase</keyword>
<evidence type="ECO:0000256" key="5">
    <source>
        <dbReference type="ARBA" id="ARBA00022691"/>
    </source>
</evidence>
<evidence type="ECO:0000256" key="9">
    <source>
        <dbReference type="ARBA" id="ARBA00059299"/>
    </source>
</evidence>
<dbReference type="PANTHER" id="PTHR12176">
    <property type="entry name" value="SAM-DEPENDENT METHYLTRANSFERASE SUPERFAMILY PROTEIN"/>
    <property type="match status" value="1"/>
</dbReference>
<dbReference type="Gene3D" id="3.40.50.150">
    <property type="entry name" value="Vaccinia Virus protein VP39"/>
    <property type="match status" value="1"/>
</dbReference>
<dbReference type="GeneID" id="118241755"/>
<sequence>MAFLPDCNSRYRSAEYWDERYRTEESFDWFGDFSKFQHLLVQHVGKDARILMLGCGNSSLSWDMYQTGYCSITNVDYSRVCVEAMAQRHAHTPGLSWVCMDARRLAFPGATFQAVVEKGVLDAMLVGEKDPWNISNGSREVMHQVLSEISRVLEPGGRFVSVTFALPHFRKSLYARAEYGWSIKHYHYGDSFHYFLYVLTKGEELNPEDAALERRMLTEAPPTVVMSQDKESESFLNSISL</sequence>
<dbReference type="InterPro" id="IPR051419">
    <property type="entry name" value="Lys/N-term_MeTrsfase_sf"/>
</dbReference>
<evidence type="ECO:0000256" key="8">
    <source>
        <dbReference type="ARBA" id="ARBA00052410"/>
    </source>
</evidence>
<evidence type="ECO:0000313" key="12">
    <source>
        <dbReference type="Ensembl" id="ENSEEEP00000053305.1"/>
    </source>
</evidence>
<name>A0AAY5E8U6_ELEEL</name>
<dbReference type="FunFam" id="3.40.50.150:FF:000111">
    <property type="entry name" value="EEF1A lysine methyltransferase 4"/>
    <property type="match status" value="1"/>
</dbReference>
<evidence type="ECO:0000313" key="13">
    <source>
        <dbReference type="Proteomes" id="UP000314983"/>
    </source>
</evidence>
<comment type="similarity">
    <text evidence="1">Belongs to the methyltransferase superfamily.</text>
</comment>
<dbReference type="GO" id="GO:0008757">
    <property type="term" value="F:S-adenosylmethionine-dependent methyltransferase activity"/>
    <property type="evidence" value="ECO:0007669"/>
    <property type="project" value="InterPro"/>
</dbReference>
<comment type="catalytic activity">
    <reaction evidence="7">
        <text>L-lysyl-[protein] + S-adenosyl-L-methionine = N(6)-methyl-L-lysyl-[protein] + S-adenosyl-L-homocysteine + H(+)</text>
        <dbReference type="Rhea" id="RHEA:51736"/>
        <dbReference type="Rhea" id="RHEA-COMP:9752"/>
        <dbReference type="Rhea" id="RHEA-COMP:13053"/>
        <dbReference type="ChEBI" id="CHEBI:15378"/>
        <dbReference type="ChEBI" id="CHEBI:29969"/>
        <dbReference type="ChEBI" id="CHEBI:57856"/>
        <dbReference type="ChEBI" id="CHEBI:59789"/>
        <dbReference type="ChEBI" id="CHEBI:61929"/>
    </reaction>
</comment>
<accession>A0AAY5E8U6</accession>
<comment type="catalytic activity">
    <reaction evidence="8">
        <text>N(6),N(6)-dimethyl-L-lysyl-[protein] + S-adenosyl-L-methionine = N(6),N(6),N(6)-trimethyl-L-lysyl-[protein] + S-adenosyl-L-homocysteine + H(+)</text>
        <dbReference type="Rhea" id="RHEA:54200"/>
        <dbReference type="Rhea" id="RHEA-COMP:13826"/>
        <dbReference type="Rhea" id="RHEA-COMP:13827"/>
        <dbReference type="ChEBI" id="CHEBI:15378"/>
        <dbReference type="ChEBI" id="CHEBI:57856"/>
        <dbReference type="ChEBI" id="CHEBI:59789"/>
        <dbReference type="ChEBI" id="CHEBI:61961"/>
        <dbReference type="ChEBI" id="CHEBI:61976"/>
    </reaction>
</comment>
<evidence type="ECO:0000256" key="2">
    <source>
        <dbReference type="ARBA" id="ARBA00022553"/>
    </source>
</evidence>
<reference evidence="12" key="2">
    <citation type="submission" date="2025-08" db="UniProtKB">
        <authorList>
            <consortium name="Ensembl"/>
        </authorList>
    </citation>
    <scope>IDENTIFICATION</scope>
</reference>
<evidence type="ECO:0000256" key="7">
    <source>
        <dbReference type="ARBA" id="ARBA00048985"/>
    </source>
</evidence>
<proteinExistence type="inferred from homology"/>
<gene>
    <name evidence="12" type="primary">ece2a</name>
</gene>
<reference evidence="12" key="3">
    <citation type="submission" date="2025-09" db="UniProtKB">
        <authorList>
            <consortium name="Ensembl"/>
        </authorList>
    </citation>
    <scope>IDENTIFICATION</scope>
</reference>
<dbReference type="CDD" id="cd02440">
    <property type="entry name" value="AdoMet_MTases"/>
    <property type="match status" value="1"/>
</dbReference>
<dbReference type="GO" id="GO:0032259">
    <property type="term" value="P:methylation"/>
    <property type="evidence" value="ECO:0007669"/>
    <property type="project" value="UniProtKB-KW"/>
</dbReference>
<dbReference type="CTD" id="100002136"/>
<evidence type="ECO:0000256" key="6">
    <source>
        <dbReference type="ARBA" id="ARBA00048653"/>
    </source>
</evidence>